<dbReference type="PANTHER" id="PTHR39190">
    <property type="entry name" value="FLAGELLAR ASSEMBLY FACTOR FLIW"/>
    <property type="match status" value="1"/>
</dbReference>
<comment type="similarity">
    <text evidence="4">Belongs to the FliW family.</text>
</comment>
<gene>
    <name evidence="4" type="primary">fliW</name>
    <name evidence="5" type="ORF">ETU37_16820</name>
</gene>
<dbReference type="OrthoDB" id="3268119at2"/>
<evidence type="ECO:0000256" key="3">
    <source>
        <dbReference type="ARBA" id="ARBA00022845"/>
    </source>
</evidence>
<dbReference type="EMBL" id="SDPU01000030">
    <property type="protein sequence ID" value="RYU10478.1"/>
    <property type="molecule type" value="Genomic_DNA"/>
</dbReference>
<keyword evidence="5" id="KW-0966">Cell projection</keyword>
<dbReference type="HAMAP" id="MF_01185">
    <property type="entry name" value="FliW"/>
    <property type="match status" value="1"/>
</dbReference>
<protein>
    <recommendedName>
        <fullName evidence="4">Flagellar assembly factor FliW</fullName>
    </recommendedName>
</protein>
<dbReference type="GO" id="GO:0044780">
    <property type="term" value="P:bacterial-type flagellum assembly"/>
    <property type="evidence" value="ECO:0007669"/>
    <property type="project" value="UniProtKB-UniRule"/>
</dbReference>
<name>A0A4Q5IYW4_9ACTN</name>
<comment type="caution">
    <text evidence="5">The sequence shown here is derived from an EMBL/GenBank/DDBJ whole genome shotgun (WGS) entry which is preliminary data.</text>
</comment>
<dbReference type="SUPFAM" id="SSF141457">
    <property type="entry name" value="BH3618-like"/>
    <property type="match status" value="1"/>
</dbReference>
<keyword evidence="3 4" id="KW-0810">Translation regulation</keyword>
<reference evidence="5 6" key="1">
    <citation type="submission" date="2019-01" db="EMBL/GenBank/DDBJ databases">
        <title>Nocardioides guangzhouensis sp. nov., an actinobacterium isolated from soil.</title>
        <authorList>
            <person name="Fu Y."/>
            <person name="Cai Y."/>
            <person name="Lin Z."/>
            <person name="Chen P."/>
        </authorList>
    </citation>
    <scope>NUCLEOTIDE SEQUENCE [LARGE SCALE GENOMIC DNA]</scope>
    <source>
        <strain evidence="5 6">NBRC 105384</strain>
    </source>
</reference>
<keyword evidence="6" id="KW-1185">Reference proteome</keyword>
<comment type="subcellular location">
    <subcellularLocation>
        <location evidence="4">Cytoplasm</location>
    </subcellularLocation>
</comment>
<dbReference type="GO" id="GO:0006417">
    <property type="term" value="P:regulation of translation"/>
    <property type="evidence" value="ECO:0007669"/>
    <property type="project" value="UniProtKB-KW"/>
</dbReference>
<comment type="function">
    <text evidence="4">Acts as an anti-CsrA protein, binds CsrA and prevents it from repressing translation of its target genes, one of which is flagellin. Binds to flagellin and participates in the assembly of the flagellum.</text>
</comment>
<keyword evidence="1 4" id="KW-0963">Cytoplasm</keyword>
<organism evidence="5 6">
    <name type="scientific">Nocardioides iriomotensis</name>
    <dbReference type="NCBI Taxonomy" id="715784"/>
    <lineage>
        <taxon>Bacteria</taxon>
        <taxon>Bacillati</taxon>
        <taxon>Actinomycetota</taxon>
        <taxon>Actinomycetes</taxon>
        <taxon>Propionibacteriales</taxon>
        <taxon>Nocardioidaceae</taxon>
        <taxon>Nocardioides</taxon>
    </lineage>
</organism>
<dbReference type="InterPro" id="IPR003775">
    <property type="entry name" value="Flagellar_assembly_factor_FliW"/>
</dbReference>
<sequence length="145" mass="15456">MTTSTQTTQEDATVSGEIPVLEMVHPFVGFPDHTRFALARLDDEGTVCDLRSVDDPAVSFVVVPPHVFFADYGPEVDDSTVAMLGVESEDDLLTLVVVTLGETAEDATANLLAPVLVNHRTRRAAQVVLDDLELPIKAPLAGASA</sequence>
<evidence type="ECO:0000256" key="4">
    <source>
        <dbReference type="HAMAP-Rule" id="MF_01185"/>
    </source>
</evidence>
<dbReference type="GO" id="GO:0005737">
    <property type="term" value="C:cytoplasm"/>
    <property type="evidence" value="ECO:0007669"/>
    <property type="project" value="UniProtKB-SubCell"/>
</dbReference>
<keyword evidence="4" id="KW-0143">Chaperone</keyword>
<evidence type="ECO:0000313" key="5">
    <source>
        <dbReference type="EMBL" id="RYU10478.1"/>
    </source>
</evidence>
<keyword evidence="5" id="KW-0282">Flagellum</keyword>
<keyword evidence="5" id="KW-0969">Cilium</keyword>
<dbReference type="PANTHER" id="PTHR39190:SF1">
    <property type="entry name" value="FLAGELLAR ASSEMBLY FACTOR FLIW"/>
    <property type="match status" value="1"/>
</dbReference>
<evidence type="ECO:0000256" key="2">
    <source>
        <dbReference type="ARBA" id="ARBA00022795"/>
    </source>
</evidence>
<dbReference type="Pfam" id="PF02623">
    <property type="entry name" value="FliW"/>
    <property type="match status" value="1"/>
</dbReference>
<evidence type="ECO:0000256" key="1">
    <source>
        <dbReference type="ARBA" id="ARBA00022490"/>
    </source>
</evidence>
<dbReference type="InterPro" id="IPR024046">
    <property type="entry name" value="Flagellar_assmbl_FliW_dom_sf"/>
</dbReference>
<dbReference type="AlphaFoldDB" id="A0A4Q5IYW4"/>
<keyword evidence="2 4" id="KW-1005">Bacterial flagellum biogenesis</keyword>
<proteinExistence type="inferred from homology"/>
<accession>A0A4Q5IYW4</accession>
<dbReference type="Proteomes" id="UP000291189">
    <property type="component" value="Unassembled WGS sequence"/>
</dbReference>
<comment type="subunit">
    <text evidence="4">Interacts with translational regulator CsrA and flagellin(s).</text>
</comment>
<dbReference type="Gene3D" id="2.30.290.10">
    <property type="entry name" value="BH3618-like"/>
    <property type="match status" value="1"/>
</dbReference>
<evidence type="ECO:0000313" key="6">
    <source>
        <dbReference type="Proteomes" id="UP000291189"/>
    </source>
</evidence>